<dbReference type="GO" id="GO:0003924">
    <property type="term" value="F:GTPase activity"/>
    <property type="evidence" value="ECO:0007669"/>
    <property type="project" value="InterPro"/>
</dbReference>
<feature type="non-terminal residue" evidence="2">
    <location>
        <position position="1"/>
    </location>
</feature>
<dbReference type="PROSITE" id="PS51419">
    <property type="entry name" value="RAB"/>
    <property type="match status" value="1"/>
</dbReference>
<evidence type="ECO:0000313" key="2">
    <source>
        <dbReference type="EMBL" id="CAE7777784.1"/>
    </source>
</evidence>
<dbReference type="Proteomes" id="UP000649617">
    <property type="component" value="Unassembled WGS sequence"/>
</dbReference>
<keyword evidence="1" id="KW-0547">Nucleotide-binding</keyword>
<dbReference type="SMART" id="SM00174">
    <property type="entry name" value="RHO"/>
    <property type="match status" value="1"/>
</dbReference>
<dbReference type="InterPro" id="IPR005225">
    <property type="entry name" value="Small_GTP-bd"/>
</dbReference>
<dbReference type="Pfam" id="PF00071">
    <property type="entry name" value="Ras"/>
    <property type="match status" value="1"/>
</dbReference>
<dbReference type="SUPFAM" id="SSF54236">
    <property type="entry name" value="Ubiquitin-like"/>
    <property type="match status" value="1"/>
</dbReference>
<protein>
    <submittedName>
        <fullName evidence="2">Rab-18 protein</fullName>
    </submittedName>
</protein>
<proteinExistence type="predicted"/>
<evidence type="ECO:0000313" key="3">
    <source>
        <dbReference type="Proteomes" id="UP000649617"/>
    </source>
</evidence>
<organism evidence="2 3">
    <name type="scientific">Symbiodinium pilosum</name>
    <name type="common">Dinoflagellate</name>
    <dbReference type="NCBI Taxonomy" id="2952"/>
    <lineage>
        <taxon>Eukaryota</taxon>
        <taxon>Sar</taxon>
        <taxon>Alveolata</taxon>
        <taxon>Dinophyceae</taxon>
        <taxon>Suessiales</taxon>
        <taxon>Symbiodiniaceae</taxon>
        <taxon>Symbiodinium</taxon>
    </lineage>
</organism>
<accession>A0A812YEU7</accession>
<dbReference type="SUPFAM" id="SSF52540">
    <property type="entry name" value="P-loop containing nucleoside triphosphate hydrolases"/>
    <property type="match status" value="1"/>
</dbReference>
<dbReference type="AlphaFoldDB" id="A0A812YEU7"/>
<dbReference type="InterPro" id="IPR001806">
    <property type="entry name" value="Small_GTPase"/>
</dbReference>
<dbReference type="NCBIfam" id="TIGR00231">
    <property type="entry name" value="small_GTP"/>
    <property type="match status" value="1"/>
</dbReference>
<comment type="caution">
    <text evidence="2">The sequence shown here is derived from an EMBL/GenBank/DDBJ whole genome shotgun (WGS) entry which is preliminary data.</text>
</comment>
<dbReference type="GO" id="GO:0005525">
    <property type="term" value="F:GTP binding"/>
    <property type="evidence" value="ECO:0007669"/>
    <property type="project" value="InterPro"/>
</dbReference>
<dbReference type="Gene3D" id="3.40.50.300">
    <property type="entry name" value="P-loop containing nucleotide triphosphate hydrolases"/>
    <property type="match status" value="1"/>
</dbReference>
<dbReference type="EMBL" id="CAJNIZ010047893">
    <property type="protein sequence ID" value="CAE7777784.1"/>
    <property type="molecule type" value="Genomic_DNA"/>
</dbReference>
<keyword evidence="3" id="KW-1185">Reference proteome</keyword>
<dbReference type="Gene3D" id="3.10.20.90">
    <property type="entry name" value="Phosphatidylinositol 3-kinase Catalytic Subunit, Chain A, domain 1"/>
    <property type="match status" value="1"/>
</dbReference>
<dbReference type="InterPro" id="IPR029071">
    <property type="entry name" value="Ubiquitin-like_domsf"/>
</dbReference>
<gene>
    <name evidence="2" type="primary">rab-18</name>
    <name evidence="2" type="ORF">SPIL2461_LOCUS23057</name>
</gene>
<dbReference type="InterPro" id="IPR027417">
    <property type="entry name" value="P-loop_NTPase"/>
</dbReference>
<evidence type="ECO:0000256" key="1">
    <source>
        <dbReference type="ARBA" id="ARBA00022741"/>
    </source>
</evidence>
<sequence length="304" mass="33951">CNAKLGWIGGFRGFGFYARAHERRCVARQATSPRQAAEQVEICITTQPSEAEVRLKVPVHITTRQLKKRLWKELTPHVRPGRLKLLLFGRVLADEEVLPVSAKQPQALQCHCLPHAVRNMGTDDNHKQDVMFKVVLVGPSGAGKTSILRRFLGLEFSEKTSPTLGVDAETKKLVVDESLRVTLRLWDSQGRRRKGDDAEHDLEAALYNGAVAVLLCADVSDPSSCEELARFLDLMDRHCRQDVIKGVVANKVDLRQDVTEVTAANDFATQHSMRYFEVSARTNEGVDAMFHDLVGQLIDAHHPT</sequence>
<dbReference type="PANTHER" id="PTHR47978">
    <property type="match status" value="1"/>
</dbReference>
<dbReference type="CDD" id="cd00154">
    <property type="entry name" value="Rab"/>
    <property type="match status" value="1"/>
</dbReference>
<dbReference type="FunFam" id="3.40.50.300:FF:001447">
    <property type="entry name" value="Ras-related protein Rab-1B"/>
    <property type="match status" value="1"/>
</dbReference>
<dbReference type="SMART" id="SM00175">
    <property type="entry name" value="RAB"/>
    <property type="match status" value="1"/>
</dbReference>
<reference evidence="2" key="1">
    <citation type="submission" date="2021-02" db="EMBL/GenBank/DDBJ databases">
        <authorList>
            <person name="Dougan E. K."/>
            <person name="Rhodes N."/>
            <person name="Thang M."/>
            <person name="Chan C."/>
        </authorList>
    </citation>
    <scope>NUCLEOTIDE SEQUENCE</scope>
</reference>
<dbReference type="SMART" id="SM00173">
    <property type="entry name" value="RAS"/>
    <property type="match status" value="1"/>
</dbReference>
<dbReference type="OrthoDB" id="447317at2759"/>
<name>A0A812YEU7_SYMPI</name>
<dbReference type="PRINTS" id="PR00449">
    <property type="entry name" value="RASTRNSFRMNG"/>
</dbReference>